<gene>
    <name evidence="1" type="ORF">I4F81_006201</name>
</gene>
<comment type="caution">
    <text evidence="1">The sequence shown here is derived from an EMBL/GenBank/DDBJ whole genome shotgun (WGS) entry which is preliminary data.</text>
</comment>
<accession>A0ACC3C0F6</accession>
<keyword evidence="2" id="KW-1185">Reference proteome</keyword>
<evidence type="ECO:0000313" key="1">
    <source>
        <dbReference type="EMBL" id="KAK1863647.1"/>
    </source>
</evidence>
<evidence type="ECO:0000313" key="2">
    <source>
        <dbReference type="Proteomes" id="UP000798662"/>
    </source>
</evidence>
<organism evidence="1 2">
    <name type="scientific">Pyropia yezoensis</name>
    <name type="common">Susabi-nori</name>
    <name type="synonym">Porphyra yezoensis</name>
    <dbReference type="NCBI Taxonomy" id="2788"/>
    <lineage>
        <taxon>Eukaryota</taxon>
        <taxon>Rhodophyta</taxon>
        <taxon>Bangiophyceae</taxon>
        <taxon>Bangiales</taxon>
        <taxon>Bangiaceae</taxon>
        <taxon>Pyropia</taxon>
    </lineage>
</organism>
<protein>
    <submittedName>
        <fullName evidence="1">Uncharacterized protein</fullName>
    </submittedName>
</protein>
<sequence length="1025" mass="115062">MRIPLADDFFMQLMVNVVDVKVPLLFGLDILDKFRMYANTVLNRLVCEAYSVTVPLVRKLGHVYYVWEQNVLYTMPELRKLHRHFFHPQPDRLYAVINKAGGEHAKPSTLKQLQDVSRNCDLCQRLAKDPSRFRVALPPGDIVFNRTVLLDIMYLDGKPLLHVVDKDTLFSAATFLSNGESTEDVWRAYVRCWVTPYIGYSDFMHTDQGPQLASDEWKALQLSAGIKRLESGVESHNSLGVGERYHVFLRRIYWRVRAAHSDLPVEDALALSVWGMNQTAGPSGLVPTLMVFGVLPRMPVTPVNLPGQRDRVMAMHAARDEMAKDVAKSRLERAARSRVPASADAIIRAGMSVLVYREKPVDRWLGPYRVLSTNGKQVWLNVGNSVKLFSVDKVKEYRPEQAEENSTTAADHVTPVSGGPRVRDVVEVAEDGQVVPTASVPATEHAPTALPRATEVYVTEVLKTGDARISSKIIQDARRAEAEGLLKRKVWVAVKRKSLPRHANILGGRFVHVLKHVGTPEEKGKSRYVVQGNRDHAKPFVVHNLSTLRQRSTKIIVSTSAVRGFRVFSHDVNQSYLQSKDKLSRPVYLSPREEDRTILGVADDEVLRILKPLYGLCDAGDYWSATMTSHVEGDLSMSPLTGDPALYVKDGGGDVDGLLGSYVDDMLLGGNEEFQRLTETTLARFESKPREWDNTEFLGVQVRTLTTPRRHFTLSQPEYIKLVRIMPTDITYDDFVSVRASFAWLSHSRPDLCTAINRAAQVSSKTFAKGHVQELNKAIKYAKSTADLVLSYKPLDRTTLHLRVYADASFASNDDNSSQLGFIILLCDAADRCHVLAYSSKKSRRVVRSIMAGEVYAFANAFDEAFIIKHDLERVYKQRVPLTMLTDSKQLFDVITRASHTTEKRLMIDIAAAREAYNRNEITNVGLVKSANNLADGLTKPGFCQSLDDVLRTAMDQNPVEQWIIRQPSVAEVQRSDKEKRGGRRGKTSGDHCIDSCLGARGRRPPSARLPGRFEGRWLPLSTFQ</sequence>
<dbReference type="Proteomes" id="UP000798662">
    <property type="component" value="Chromosome 2"/>
</dbReference>
<proteinExistence type="predicted"/>
<dbReference type="EMBL" id="CM020619">
    <property type="protein sequence ID" value="KAK1863647.1"/>
    <property type="molecule type" value="Genomic_DNA"/>
</dbReference>
<name>A0ACC3C0F6_PYRYE</name>
<reference evidence="1" key="1">
    <citation type="submission" date="2019-11" db="EMBL/GenBank/DDBJ databases">
        <title>Nori genome reveals adaptations in red seaweeds to the harsh intertidal environment.</title>
        <authorList>
            <person name="Wang D."/>
            <person name="Mao Y."/>
        </authorList>
    </citation>
    <scope>NUCLEOTIDE SEQUENCE</scope>
    <source>
        <tissue evidence="1">Gametophyte</tissue>
    </source>
</reference>